<dbReference type="EMBL" id="CP024985">
    <property type="protein sequence ID" value="ATZ22098.1"/>
    <property type="molecule type" value="Genomic_DNA"/>
</dbReference>
<sequence length="92" mass="10535">MCRPKIGPEQFAVLEAELDKGPIAHGWPDQTWTLARIQAVIRRRLRVSLSIAAVYQTMRRGGWSRQAPARRALERDDAAVASWMKDTWPHVE</sequence>
<keyword evidence="4" id="KW-1185">Reference proteome</keyword>
<evidence type="ECO:0000313" key="4">
    <source>
        <dbReference type="Proteomes" id="UP000231791"/>
    </source>
</evidence>
<evidence type="ECO:0000313" key="2">
    <source>
        <dbReference type="EMBL" id="ATZ22098.1"/>
    </source>
</evidence>
<dbReference type="KEGG" id="slx:SLAV_00840"/>
<dbReference type="Proteomes" id="UP000231791">
    <property type="component" value="Chromosome"/>
</dbReference>
<evidence type="ECO:0000259" key="1">
    <source>
        <dbReference type="Pfam" id="PF13592"/>
    </source>
</evidence>
<proteinExistence type="predicted"/>
<dbReference type="InterPro" id="IPR025959">
    <property type="entry name" value="Winged_HTH_dom"/>
</dbReference>
<reference evidence="2 4" key="1">
    <citation type="submission" date="2017-11" db="EMBL/GenBank/DDBJ databases">
        <title>Complete genome sequence of Streptomyces lavendulae subsp. lavendulae CCM 3239 (formerly 'Streptomyces aureofaciens CCM 3239'), the producer of the angucycline-type antibiotic auricin.</title>
        <authorList>
            <person name="Busche T."/>
            <person name="Novakova R."/>
            <person name="Al'Dilaimi A."/>
            <person name="Homerova D."/>
            <person name="Feckova L."/>
            <person name="Rezuchova B."/>
            <person name="Mingyar E."/>
            <person name="Csolleiova D."/>
            <person name="Bekeova C."/>
            <person name="Winkler A."/>
            <person name="Sevcikova B."/>
            <person name="Kalinowski J."/>
            <person name="Kormanec J."/>
            <person name="Ruckert C."/>
        </authorList>
    </citation>
    <scope>NUCLEOTIDE SEQUENCE [LARGE SCALE GENOMIC DNA]</scope>
    <source>
        <strain evidence="2 4">CCM 3239</strain>
    </source>
</reference>
<dbReference type="Pfam" id="PF13592">
    <property type="entry name" value="HTH_33"/>
    <property type="match status" value="1"/>
</dbReference>
<gene>
    <name evidence="2" type="ORF">SLAV_00840</name>
    <name evidence="3" type="ORF">SLAV_38550</name>
</gene>
<accession>A0A2K8P6K5</accession>
<name>A0A2K8P6K5_STRLA</name>
<dbReference type="AlphaFoldDB" id="A0A2K8P6K5"/>
<feature type="domain" description="Winged helix-turn helix" evidence="1">
    <location>
        <begin position="29"/>
        <end position="86"/>
    </location>
</feature>
<protein>
    <recommendedName>
        <fullName evidence="1">Winged helix-turn helix domain-containing protein</fullName>
    </recommendedName>
</protein>
<dbReference type="EMBL" id="CP024985">
    <property type="protein sequence ID" value="ATZ29473.1"/>
    <property type="molecule type" value="Genomic_DNA"/>
</dbReference>
<evidence type="ECO:0000313" key="3">
    <source>
        <dbReference type="EMBL" id="ATZ29473.1"/>
    </source>
</evidence>
<organism evidence="2 4">
    <name type="scientific">Streptomyces lavendulae subsp. lavendulae</name>
    <dbReference type="NCBI Taxonomy" id="58340"/>
    <lineage>
        <taxon>Bacteria</taxon>
        <taxon>Bacillati</taxon>
        <taxon>Actinomycetota</taxon>
        <taxon>Actinomycetes</taxon>
        <taxon>Kitasatosporales</taxon>
        <taxon>Streptomycetaceae</taxon>
        <taxon>Streptomyces</taxon>
    </lineage>
</organism>
<dbReference type="KEGG" id="slx:SLAV_38550"/>